<gene>
    <name evidence="3" type="ORF">PBIL07802_LOCUS4657</name>
</gene>
<feature type="region of interest" description="Disordered" evidence="1">
    <location>
        <begin position="74"/>
        <end position="114"/>
    </location>
</feature>
<evidence type="ECO:0000256" key="2">
    <source>
        <dbReference type="SAM" id="Phobius"/>
    </source>
</evidence>
<sequence>MSSDDPPFILQLLYGLDTGTYVAIGVMAFFLFSTLLHHYLWSNPVIVRRGRMVREMERHAELLQKRIEREKKNRAYDDRVRGVRKSDEDGEGEEGGGGGEGRGERGKENKKRAG</sequence>
<evidence type="ECO:0000256" key="1">
    <source>
        <dbReference type="SAM" id="MobiDB-lite"/>
    </source>
</evidence>
<keyword evidence="2" id="KW-0812">Transmembrane</keyword>
<dbReference type="EMBL" id="HBIB01007524">
    <property type="protein sequence ID" value="CAE0242492.1"/>
    <property type="molecule type" value="Transcribed_RNA"/>
</dbReference>
<keyword evidence="2" id="KW-0472">Membrane</keyword>
<proteinExistence type="predicted"/>
<keyword evidence="2" id="KW-1133">Transmembrane helix</keyword>
<name>A0A7S3D0N2_9EUKA</name>
<feature type="transmembrane region" description="Helical" evidence="2">
    <location>
        <begin position="20"/>
        <end position="41"/>
    </location>
</feature>
<accession>A0A7S3D0N2</accession>
<protein>
    <submittedName>
        <fullName evidence="3">Uncharacterized protein</fullName>
    </submittedName>
</protein>
<reference evidence="3" key="1">
    <citation type="submission" date="2021-01" db="EMBL/GenBank/DDBJ databases">
        <authorList>
            <person name="Corre E."/>
            <person name="Pelletier E."/>
            <person name="Niang G."/>
            <person name="Scheremetjew M."/>
            <person name="Finn R."/>
            <person name="Kale V."/>
            <person name="Holt S."/>
            <person name="Cochrane G."/>
            <person name="Meng A."/>
            <person name="Brown T."/>
            <person name="Cohen L."/>
        </authorList>
    </citation>
    <scope>NUCLEOTIDE SEQUENCE</scope>
    <source>
        <strain evidence="3">NIES-2562</strain>
    </source>
</reference>
<evidence type="ECO:0000313" key="3">
    <source>
        <dbReference type="EMBL" id="CAE0242492.1"/>
    </source>
</evidence>
<dbReference type="AlphaFoldDB" id="A0A7S3D0N2"/>
<feature type="compositionally biased region" description="Basic and acidic residues" evidence="1">
    <location>
        <begin position="74"/>
        <end position="87"/>
    </location>
</feature>
<organism evidence="3">
    <name type="scientific">Palpitomonas bilix</name>
    <dbReference type="NCBI Taxonomy" id="652834"/>
    <lineage>
        <taxon>Eukaryota</taxon>
        <taxon>Eukaryota incertae sedis</taxon>
    </lineage>
</organism>